<accession>A0A225V556</accession>
<comment type="caution">
    <text evidence="1">The sequence shown here is derived from an EMBL/GenBank/DDBJ whole genome shotgun (WGS) entry which is preliminary data.</text>
</comment>
<protein>
    <submittedName>
        <fullName evidence="1">Uncharacterized protein</fullName>
    </submittedName>
</protein>
<dbReference type="Proteomes" id="UP000198211">
    <property type="component" value="Unassembled WGS sequence"/>
</dbReference>
<evidence type="ECO:0000313" key="1">
    <source>
        <dbReference type="EMBL" id="OWZ00048.1"/>
    </source>
</evidence>
<sequence length="50" mass="5601">MKRPKQPRRTAPSSVVFQWCCSFSLFGQIVRAASSPINTHRSRPEIGIDG</sequence>
<evidence type="ECO:0000313" key="2">
    <source>
        <dbReference type="Proteomes" id="UP000198211"/>
    </source>
</evidence>
<gene>
    <name evidence="1" type="ORF">PHMEG_00028845</name>
</gene>
<proteinExistence type="predicted"/>
<organism evidence="1 2">
    <name type="scientific">Phytophthora megakarya</name>
    <dbReference type="NCBI Taxonomy" id="4795"/>
    <lineage>
        <taxon>Eukaryota</taxon>
        <taxon>Sar</taxon>
        <taxon>Stramenopiles</taxon>
        <taxon>Oomycota</taxon>
        <taxon>Peronosporomycetes</taxon>
        <taxon>Peronosporales</taxon>
        <taxon>Peronosporaceae</taxon>
        <taxon>Phytophthora</taxon>
    </lineage>
</organism>
<name>A0A225V556_9STRA</name>
<dbReference type="EMBL" id="NBNE01007944">
    <property type="protein sequence ID" value="OWZ00048.1"/>
    <property type="molecule type" value="Genomic_DNA"/>
</dbReference>
<dbReference type="AlphaFoldDB" id="A0A225V556"/>
<keyword evidence="2" id="KW-1185">Reference proteome</keyword>
<reference evidence="2" key="1">
    <citation type="submission" date="2017-03" db="EMBL/GenBank/DDBJ databases">
        <title>Phytopthora megakarya and P. palmivora, two closely related causual agents of cacao black pod achieved similar genome size and gene model numbers by different mechanisms.</title>
        <authorList>
            <person name="Ali S."/>
            <person name="Shao J."/>
            <person name="Larry D.J."/>
            <person name="Kronmiller B."/>
            <person name="Shen D."/>
            <person name="Strem M.D."/>
            <person name="Melnick R.L."/>
            <person name="Guiltinan M.J."/>
            <person name="Tyler B.M."/>
            <person name="Meinhardt L.W."/>
            <person name="Bailey B.A."/>
        </authorList>
    </citation>
    <scope>NUCLEOTIDE SEQUENCE [LARGE SCALE GENOMIC DNA]</scope>
    <source>
        <strain evidence="2">zdho120</strain>
    </source>
</reference>